<dbReference type="Proteomes" id="UP000192343">
    <property type="component" value="Unassembled WGS sequence"/>
</dbReference>
<comment type="caution">
    <text evidence="2">The sequence shown here is derived from an EMBL/GenBank/DDBJ whole genome shotgun (WGS) entry which is preliminary data.</text>
</comment>
<keyword evidence="1" id="KW-1133">Transmembrane helix</keyword>
<protein>
    <submittedName>
        <fullName evidence="2">Uncharacterized protein</fullName>
    </submittedName>
</protein>
<name>A0A1Y1S3D5_9SPIO</name>
<sequence>MIAGIVLLGYVILPLFGGFRVRRQWRKFRDAVYQSMEYPIINYPRVRTEVLDGESFRFFGQIEAVQGDEQIWLTDGSLSVQVDLKGVEVFTLPALNAYEDEDLLEDNEQAFADASPTHIPANRITSFPQGTRIMVSGELVMVNSRPVFRSGDKKGGELLVLIYDGDPGTILRRSIWSGRQRNEYWNQLTPVSLTLASFSLFILTYIYLRSPGFLYLSHISLTMSLAPLAPLLPPGLLLFSLYRRIWRAGRYLRAERDLLALPARRFGQAVGMRNGSRAFLPDGRVYRLQTFRGLDAALAGCPGAKIRTSRIIVGDSLDRSVFYAFGCSQQAGSSFADPFAECIMIPGEPRSLSERCSRGARFREILGAAIFGTALLINLLVIFTLLWFILV</sequence>
<keyword evidence="3" id="KW-1185">Reference proteome</keyword>
<reference evidence="2 3" key="1">
    <citation type="submission" date="2017-03" db="EMBL/GenBank/DDBJ databases">
        <title>Draft Genome sequence of Marispirochaeta sp. strain JC444.</title>
        <authorList>
            <person name="Shivani Y."/>
            <person name="Subhash Y."/>
            <person name="Sasikala C."/>
            <person name="Ramana C."/>
        </authorList>
    </citation>
    <scope>NUCLEOTIDE SEQUENCE [LARGE SCALE GENOMIC DNA]</scope>
    <source>
        <strain evidence="2 3">JC444</strain>
    </source>
</reference>
<organism evidence="2 3">
    <name type="scientific">Marispirochaeta aestuarii</name>
    <dbReference type="NCBI Taxonomy" id="1963862"/>
    <lineage>
        <taxon>Bacteria</taxon>
        <taxon>Pseudomonadati</taxon>
        <taxon>Spirochaetota</taxon>
        <taxon>Spirochaetia</taxon>
        <taxon>Spirochaetales</taxon>
        <taxon>Spirochaetaceae</taxon>
        <taxon>Marispirochaeta</taxon>
    </lineage>
</organism>
<keyword evidence="1" id="KW-0472">Membrane</keyword>
<proteinExistence type="predicted"/>
<dbReference type="EMBL" id="MWQY01000002">
    <property type="protein sequence ID" value="ORC37881.1"/>
    <property type="molecule type" value="Genomic_DNA"/>
</dbReference>
<feature type="transmembrane region" description="Helical" evidence="1">
    <location>
        <begin position="365"/>
        <end position="390"/>
    </location>
</feature>
<feature type="transmembrane region" description="Helical" evidence="1">
    <location>
        <begin position="188"/>
        <end position="208"/>
    </location>
</feature>
<dbReference type="AlphaFoldDB" id="A0A1Y1S3D5"/>
<feature type="transmembrane region" description="Helical" evidence="1">
    <location>
        <begin position="214"/>
        <end position="242"/>
    </location>
</feature>
<keyword evidence="1" id="KW-0812">Transmembrane</keyword>
<accession>A0A1Y1S3D5</accession>
<evidence type="ECO:0000313" key="3">
    <source>
        <dbReference type="Proteomes" id="UP000192343"/>
    </source>
</evidence>
<gene>
    <name evidence="2" type="ORF">B4O97_02450</name>
</gene>
<feature type="transmembrane region" description="Helical" evidence="1">
    <location>
        <begin position="6"/>
        <end position="21"/>
    </location>
</feature>
<evidence type="ECO:0000256" key="1">
    <source>
        <dbReference type="SAM" id="Phobius"/>
    </source>
</evidence>
<evidence type="ECO:0000313" key="2">
    <source>
        <dbReference type="EMBL" id="ORC37881.1"/>
    </source>
</evidence>